<dbReference type="InterPro" id="IPR020013">
    <property type="entry name" value="Flagellar_FlgE/F/G"/>
</dbReference>
<dbReference type="SUPFAM" id="SSF117143">
    <property type="entry name" value="Flagellar hook protein flgE"/>
    <property type="match status" value="1"/>
</dbReference>
<evidence type="ECO:0000313" key="9">
    <source>
        <dbReference type="EMBL" id="MBF0870095.1"/>
    </source>
</evidence>
<keyword evidence="11" id="KW-1185">Reference proteome</keyword>
<comment type="similarity">
    <text evidence="2 4">Belongs to the flagella basal body rod proteins family.</text>
</comment>
<evidence type="ECO:0000313" key="11">
    <source>
        <dbReference type="Proteomes" id="UP001156613"/>
    </source>
</evidence>
<protein>
    <recommendedName>
        <fullName evidence="4">Flagellar basal-body rod protein FlgF</fullName>
    </recommendedName>
</protein>
<evidence type="ECO:0000256" key="4">
    <source>
        <dbReference type="RuleBase" id="RU362116"/>
    </source>
</evidence>
<dbReference type="Pfam" id="PF06429">
    <property type="entry name" value="Flg_bbr_C"/>
    <property type="match status" value="1"/>
</dbReference>
<keyword evidence="3 4" id="KW-0975">Bacterial flagellum</keyword>
<proteinExistence type="inferred from homology"/>
<dbReference type="NCBIfam" id="TIGR03506">
    <property type="entry name" value="FlgEFG_subfam"/>
    <property type="match status" value="1"/>
</dbReference>
<evidence type="ECO:0000259" key="7">
    <source>
        <dbReference type="Pfam" id="PF22692"/>
    </source>
</evidence>
<reference evidence="8" key="1">
    <citation type="journal article" date="2014" name="Int. J. Syst. Evol. Microbiol.">
        <title>Complete genome of a new Firmicutes species belonging to the dominant human colonic microbiota ('Ruminococcus bicirculans') reveals two chromosomes and a selective capacity to utilize plant glucans.</title>
        <authorList>
            <consortium name="NISC Comparative Sequencing Program"/>
            <person name="Wegmann U."/>
            <person name="Louis P."/>
            <person name="Goesmann A."/>
            <person name="Henrissat B."/>
            <person name="Duncan S.H."/>
            <person name="Flint H.J."/>
        </authorList>
    </citation>
    <scope>NUCLEOTIDE SEQUENCE</scope>
    <source>
        <strain evidence="8">NBRC 3271</strain>
    </source>
</reference>
<keyword evidence="9" id="KW-0282">Flagellum</keyword>
<dbReference type="GeneID" id="81473920"/>
<evidence type="ECO:0000259" key="6">
    <source>
        <dbReference type="Pfam" id="PF06429"/>
    </source>
</evidence>
<gene>
    <name evidence="9" type="primary">flgF</name>
    <name evidence="8" type="ORF">GCM10010937_21280</name>
    <name evidence="9" type="ORF">HKD32_04375</name>
</gene>
<keyword evidence="9" id="KW-0969">Cilium</keyword>
<dbReference type="Pfam" id="PF00460">
    <property type="entry name" value="Flg_bb_rod"/>
    <property type="match status" value="1"/>
</dbReference>
<dbReference type="EMBL" id="JABCQN010000002">
    <property type="protein sequence ID" value="MBF0870095.1"/>
    <property type="molecule type" value="Genomic_DNA"/>
</dbReference>
<dbReference type="InterPro" id="IPR001444">
    <property type="entry name" value="Flag_bb_rod_N"/>
</dbReference>
<evidence type="ECO:0000256" key="3">
    <source>
        <dbReference type="ARBA" id="ARBA00023143"/>
    </source>
</evidence>
<dbReference type="AlphaFoldDB" id="A0A149SHN9"/>
<dbReference type="InterPro" id="IPR010930">
    <property type="entry name" value="Flg_bb/hook_C_dom"/>
</dbReference>
<dbReference type="Proteomes" id="UP000661006">
    <property type="component" value="Unassembled WGS sequence"/>
</dbReference>
<reference evidence="11" key="2">
    <citation type="journal article" date="2019" name="Int. J. Syst. Evol. Microbiol.">
        <title>The Global Catalogue of Microorganisms (GCM) 10K type strain sequencing project: providing services to taxonomists for standard genome sequencing and annotation.</title>
        <authorList>
            <consortium name="The Broad Institute Genomics Platform"/>
            <consortium name="The Broad Institute Genome Sequencing Center for Infectious Disease"/>
            <person name="Wu L."/>
            <person name="Ma J."/>
        </authorList>
    </citation>
    <scope>NUCLEOTIDE SEQUENCE [LARGE SCALE GENOMIC DNA]</scope>
    <source>
        <strain evidence="11">NBRC 3271</strain>
    </source>
</reference>
<reference evidence="8" key="5">
    <citation type="submission" date="2023-01" db="EMBL/GenBank/DDBJ databases">
        <title>Draft genome sequence of Gluconobacter japonicus strain NBRC 3271.</title>
        <authorList>
            <person name="Sun Q."/>
            <person name="Mori K."/>
        </authorList>
    </citation>
    <scope>NUCLEOTIDE SEQUENCE</scope>
    <source>
        <strain evidence="8">NBRC 3271</strain>
    </source>
</reference>
<dbReference type="InterPro" id="IPR053967">
    <property type="entry name" value="LlgE_F_G-like_D1"/>
</dbReference>
<feature type="domain" description="Flagellar basal body rod protein N-terminal" evidence="5">
    <location>
        <begin position="6"/>
        <end position="35"/>
    </location>
</feature>
<sequence length="246" mass="26935">MENSTYIALSRMDAQQRAMSVVADNMSNASTVGYKRESVLFSDYLSKQHAASQPTGSETQAYTQDRATYRDFQQGDLQQTGNPLDLALGGEGYFQVQTANGVRLTRAGRFEKQQDGTVVDEAGNALLDREGQPIVLPTTDHRLTISSDGVISTETGEAGQIGIVTARDNNTLQAEGSHLLRSDQPTNAVDRPQVMQGMLEGSNVQMMSEVTKMMDIQRNFDFMAQFVNAEATRQQNAIDKIVQVSA</sequence>
<dbReference type="OrthoDB" id="9804559at2"/>
<keyword evidence="9" id="KW-0966">Cell projection</keyword>
<evidence type="ECO:0000259" key="5">
    <source>
        <dbReference type="Pfam" id="PF00460"/>
    </source>
</evidence>
<comment type="caution">
    <text evidence="9">The sequence shown here is derived from an EMBL/GenBank/DDBJ whole genome shotgun (WGS) entry which is preliminary data.</text>
</comment>
<feature type="domain" description="Flagellar hook protein FlgE/F/G-like D1" evidence="7">
    <location>
        <begin position="87"/>
        <end position="152"/>
    </location>
</feature>
<evidence type="ECO:0000256" key="1">
    <source>
        <dbReference type="ARBA" id="ARBA00004117"/>
    </source>
</evidence>
<dbReference type="PANTHER" id="PTHR30435">
    <property type="entry name" value="FLAGELLAR PROTEIN"/>
    <property type="match status" value="1"/>
</dbReference>
<accession>A0A149SHN9</accession>
<dbReference type="GO" id="GO:0071978">
    <property type="term" value="P:bacterial-type flagellum-dependent swarming motility"/>
    <property type="evidence" value="ECO:0007669"/>
    <property type="project" value="TreeGrafter"/>
</dbReference>
<reference evidence="9" key="4">
    <citation type="submission" date="2020-11" db="EMBL/GenBank/DDBJ databases">
        <title>Description of novel Gluconobacter species.</title>
        <authorList>
            <person name="Cleenwerck I."/>
            <person name="Cnockaert M."/>
            <person name="Borremans W."/>
            <person name="Wieme A.D."/>
            <person name="De Vuyst L."/>
            <person name="Vandamme P."/>
        </authorList>
    </citation>
    <scope>NUCLEOTIDE SEQUENCE</scope>
    <source>
        <strain evidence="9">R71697</strain>
    </source>
</reference>
<dbReference type="PROSITE" id="PS00588">
    <property type="entry name" value="FLAGELLA_BB_ROD"/>
    <property type="match status" value="1"/>
</dbReference>
<dbReference type="Pfam" id="PF22692">
    <property type="entry name" value="LlgE_F_G_D1"/>
    <property type="match status" value="1"/>
</dbReference>
<feature type="domain" description="Flagellar basal-body/hook protein C-terminal" evidence="6">
    <location>
        <begin position="195"/>
        <end position="238"/>
    </location>
</feature>
<evidence type="ECO:0000313" key="8">
    <source>
        <dbReference type="EMBL" id="GLQ60325.1"/>
    </source>
</evidence>
<dbReference type="EMBL" id="BSNT01000068">
    <property type="protein sequence ID" value="GLQ60325.1"/>
    <property type="molecule type" value="Genomic_DNA"/>
</dbReference>
<organism evidence="9 10">
    <name type="scientific">Gluconobacter japonicus</name>
    <dbReference type="NCBI Taxonomy" id="376620"/>
    <lineage>
        <taxon>Bacteria</taxon>
        <taxon>Pseudomonadati</taxon>
        <taxon>Pseudomonadota</taxon>
        <taxon>Alphaproteobacteria</taxon>
        <taxon>Acetobacterales</taxon>
        <taxon>Acetobacteraceae</taxon>
        <taxon>Gluconobacter</taxon>
    </lineage>
</organism>
<evidence type="ECO:0000256" key="2">
    <source>
        <dbReference type="ARBA" id="ARBA00009677"/>
    </source>
</evidence>
<evidence type="ECO:0000313" key="10">
    <source>
        <dbReference type="Proteomes" id="UP000661006"/>
    </source>
</evidence>
<comment type="subunit">
    <text evidence="4">The basal body constitutes a major portion of the flagellar organelle and consists of five rings (E,L,P,S, and M) mounted on a central rod. The rod consists of about 26 subunits of FlgG in the distal portion, and FlgB, FlgC and FlgF are thought to build up the proximal portion of the rod with about 6 subunits each.</text>
</comment>
<reference evidence="9" key="3">
    <citation type="submission" date="2020-04" db="EMBL/GenBank/DDBJ databases">
        <authorList>
            <person name="Sombolestani A."/>
        </authorList>
    </citation>
    <scope>NUCLEOTIDE SEQUENCE</scope>
    <source>
        <strain evidence="9">R71697</strain>
    </source>
</reference>
<dbReference type="InterPro" id="IPR019776">
    <property type="entry name" value="Flagellar_basal_body_rod_CS"/>
</dbReference>
<dbReference type="GO" id="GO:0030694">
    <property type="term" value="C:bacterial-type flagellum basal body, rod"/>
    <property type="evidence" value="ECO:0007669"/>
    <property type="project" value="UniProtKB-UniRule"/>
</dbReference>
<dbReference type="InterPro" id="IPR012836">
    <property type="entry name" value="FlgF"/>
</dbReference>
<name>A0A149SHN9_GLUJA</name>
<dbReference type="NCBIfam" id="TIGR02490">
    <property type="entry name" value="flgF"/>
    <property type="match status" value="1"/>
</dbReference>
<dbReference type="Proteomes" id="UP001156613">
    <property type="component" value="Unassembled WGS sequence"/>
</dbReference>
<dbReference type="PANTHER" id="PTHR30435:SF19">
    <property type="entry name" value="FLAGELLAR BASAL-BODY ROD PROTEIN FLGG"/>
    <property type="match status" value="1"/>
</dbReference>
<dbReference type="RefSeq" id="WP_010503060.1">
    <property type="nucleotide sequence ID" value="NZ_BEWO01000014.1"/>
</dbReference>
<dbReference type="InterPro" id="IPR037925">
    <property type="entry name" value="FlgE/F/G-like"/>
</dbReference>
<comment type="subcellular location">
    <subcellularLocation>
        <location evidence="1 4">Bacterial flagellum basal body</location>
    </subcellularLocation>
</comment>